<reference evidence="2 3" key="1">
    <citation type="journal article" date="2021" name="Elife">
        <title>Chloroplast acquisition without the gene transfer in kleptoplastic sea slugs, Plakobranchus ocellatus.</title>
        <authorList>
            <person name="Maeda T."/>
            <person name="Takahashi S."/>
            <person name="Yoshida T."/>
            <person name="Shimamura S."/>
            <person name="Takaki Y."/>
            <person name="Nagai Y."/>
            <person name="Toyoda A."/>
            <person name="Suzuki Y."/>
            <person name="Arimoto A."/>
            <person name="Ishii H."/>
            <person name="Satoh N."/>
            <person name="Nishiyama T."/>
            <person name="Hasebe M."/>
            <person name="Maruyama T."/>
            <person name="Minagawa J."/>
            <person name="Obokata J."/>
            <person name="Shigenobu S."/>
        </authorList>
    </citation>
    <scope>NUCLEOTIDE SEQUENCE [LARGE SCALE GENOMIC DNA]</scope>
</reference>
<evidence type="ECO:0000313" key="3">
    <source>
        <dbReference type="Proteomes" id="UP000735302"/>
    </source>
</evidence>
<evidence type="ECO:0008006" key="4">
    <source>
        <dbReference type="Google" id="ProtNLM"/>
    </source>
</evidence>
<evidence type="ECO:0000256" key="1">
    <source>
        <dbReference type="SAM" id="MobiDB-lite"/>
    </source>
</evidence>
<accession>A0AAV4AEM4</accession>
<dbReference type="EMBL" id="BLXT01003746">
    <property type="protein sequence ID" value="GFO05101.1"/>
    <property type="molecule type" value="Genomic_DNA"/>
</dbReference>
<feature type="region of interest" description="Disordered" evidence="1">
    <location>
        <begin position="314"/>
        <end position="351"/>
    </location>
</feature>
<keyword evidence="3" id="KW-1185">Reference proteome</keyword>
<name>A0AAV4AEM4_9GAST</name>
<organism evidence="2 3">
    <name type="scientific">Plakobranchus ocellatus</name>
    <dbReference type="NCBI Taxonomy" id="259542"/>
    <lineage>
        <taxon>Eukaryota</taxon>
        <taxon>Metazoa</taxon>
        <taxon>Spiralia</taxon>
        <taxon>Lophotrochozoa</taxon>
        <taxon>Mollusca</taxon>
        <taxon>Gastropoda</taxon>
        <taxon>Heterobranchia</taxon>
        <taxon>Euthyneura</taxon>
        <taxon>Panpulmonata</taxon>
        <taxon>Sacoglossa</taxon>
        <taxon>Placobranchoidea</taxon>
        <taxon>Plakobranchidae</taxon>
        <taxon>Plakobranchus</taxon>
    </lineage>
</organism>
<comment type="caution">
    <text evidence="2">The sequence shown here is derived from an EMBL/GenBank/DDBJ whole genome shotgun (WGS) entry which is preliminary data.</text>
</comment>
<gene>
    <name evidence="2" type="ORF">PoB_003160600</name>
</gene>
<protein>
    <recommendedName>
        <fullName evidence="4">DUF19 domain-containing protein</fullName>
    </recommendedName>
</protein>
<proteinExistence type="predicted"/>
<evidence type="ECO:0000313" key="2">
    <source>
        <dbReference type="EMBL" id="GFO05101.1"/>
    </source>
</evidence>
<feature type="region of interest" description="Disordered" evidence="1">
    <location>
        <begin position="27"/>
        <end position="70"/>
    </location>
</feature>
<feature type="compositionally biased region" description="Basic residues" evidence="1">
    <location>
        <begin position="27"/>
        <end position="40"/>
    </location>
</feature>
<dbReference type="Proteomes" id="UP000735302">
    <property type="component" value="Unassembled WGS sequence"/>
</dbReference>
<sequence length="379" mass="42042">MSWTLVGVEPRQHRSQIMLGTEVRHGRQALRPKTTGRHRGQPMQPRTEASAEARYRTQTQQAGTEAEYSRQAQRPNTAIYALFVSEVSGNCNALYGCERILGTENLYSEQFLILSFRNAESLEKVCPNLPKFQECVDKNLASCEHEWARSSSEINLALYKYLCSPRGQELASKVANSDCATDSENEVRLFNEITACYETFETDMSVEPQQAQERGRDVSSAIKCKYVMNLKQCLIDTAPKDCHDDMSAFIKDIWSHAAGKKHEDLYCVSEARSRVRVKDNYCYRCHELLPLLSPLPLGALPLLLFFSTTASSSFSSSSSSSSSANSSSSSSYSSSASSSSSCSSSSPSFSSSFHYNPAAVLLQLKIRGRGESVRVGMPR</sequence>
<dbReference type="AlphaFoldDB" id="A0AAV4AEM4"/>